<keyword evidence="4 8" id="KW-0479">Metal-binding</keyword>
<dbReference type="InterPro" id="IPR001128">
    <property type="entry name" value="Cyt_P450"/>
</dbReference>
<evidence type="ECO:0000256" key="4">
    <source>
        <dbReference type="ARBA" id="ARBA00022723"/>
    </source>
</evidence>
<dbReference type="SUPFAM" id="SSF48264">
    <property type="entry name" value="Cytochrome P450"/>
    <property type="match status" value="1"/>
</dbReference>
<dbReference type="GO" id="GO:0005506">
    <property type="term" value="F:iron ion binding"/>
    <property type="evidence" value="ECO:0007669"/>
    <property type="project" value="InterPro"/>
</dbReference>
<proteinExistence type="inferred from homology"/>
<gene>
    <name evidence="10" type="ORF">U9M48_014562</name>
</gene>
<dbReference type="FunFam" id="1.10.630.10:FF:000126">
    <property type="entry name" value="Predicted protein"/>
    <property type="match status" value="1"/>
</dbReference>
<organism evidence="10 11">
    <name type="scientific">Paspalum notatum var. saurae</name>
    <dbReference type="NCBI Taxonomy" id="547442"/>
    <lineage>
        <taxon>Eukaryota</taxon>
        <taxon>Viridiplantae</taxon>
        <taxon>Streptophyta</taxon>
        <taxon>Embryophyta</taxon>
        <taxon>Tracheophyta</taxon>
        <taxon>Spermatophyta</taxon>
        <taxon>Magnoliopsida</taxon>
        <taxon>Liliopsida</taxon>
        <taxon>Poales</taxon>
        <taxon>Poaceae</taxon>
        <taxon>PACMAD clade</taxon>
        <taxon>Panicoideae</taxon>
        <taxon>Andropogonodae</taxon>
        <taxon>Paspaleae</taxon>
        <taxon>Paspalinae</taxon>
        <taxon>Paspalum</taxon>
    </lineage>
</organism>
<comment type="similarity">
    <text evidence="2 9">Belongs to the cytochrome P450 family.</text>
</comment>
<dbReference type="Gene3D" id="1.10.630.10">
    <property type="entry name" value="Cytochrome P450"/>
    <property type="match status" value="1"/>
</dbReference>
<sequence length="544" mass="59249">MEASAPPWLLYVSVASCLLLYKLFLSTTKKPRSSVVTRRPPGPAPLPLLGNILQLQGEPHHALARLAEAHGPVMSLRLGAAGDAVVVSSAAAARDALQRHDHVLAGRSVSDAARALGNHDRSAIWLPATSPLWKRLRAACTNRLFSARGLDATRAAREGKVRELVVSLRARAHAGEAVHVGRAVFGCAIGIVSDVLFSDDAADLMSSGRAQELETLVRDSVEEVTKPNISDLFPVLAWLDLQGRRRLTAVLVGRIYDLFDPIIARRLRQAAGGGEEKNGDFLDVLLQLHSTDQLSIQTIKSFLLYLDLEPYHPWPMGSAASSIDFIVVLTCPRMLQDLFAGGTETNAIAVEWTMAELLRHPAVMSKVRAELRDALGSKPHPDESDIARLPYLRAVVMESMRLHPPGPLMVPHLAMADGAEVGGFAVPRGTKVIINLWAIMRDPAVWPEPKAFLPERFVGASDADFRGKERLEFMPFGAGRRACPGSPMATRVVMLVLASMLHAFEWRLPEGMQPGDVDVRDRFGTSLNMVTPLRAVPLPLPLNP</sequence>
<dbReference type="CDD" id="cd11073">
    <property type="entry name" value="CYP76-like"/>
    <property type="match status" value="1"/>
</dbReference>
<dbReference type="GO" id="GO:0020037">
    <property type="term" value="F:heme binding"/>
    <property type="evidence" value="ECO:0007669"/>
    <property type="project" value="InterPro"/>
</dbReference>
<feature type="binding site" description="axial binding residue" evidence="8">
    <location>
        <position position="483"/>
    </location>
    <ligand>
        <name>heme</name>
        <dbReference type="ChEBI" id="CHEBI:30413"/>
    </ligand>
    <ligandPart>
        <name>Fe</name>
        <dbReference type="ChEBI" id="CHEBI:18248"/>
    </ligandPart>
</feature>
<dbReference type="PANTHER" id="PTHR47950">
    <property type="entry name" value="CYTOCHROME P450, FAMILY 76, SUBFAMILY C, POLYPEPTIDE 5-RELATED"/>
    <property type="match status" value="1"/>
</dbReference>
<comment type="cofactor">
    <cofactor evidence="1 8">
        <name>heme</name>
        <dbReference type="ChEBI" id="CHEBI:30413"/>
    </cofactor>
</comment>
<evidence type="ECO:0000256" key="7">
    <source>
        <dbReference type="ARBA" id="ARBA00023033"/>
    </source>
</evidence>
<protein>
    <recommendedName>
        <fullName evidence="12">Cytochrome P450</fullName>
    </recommendedName>
</protein>
<dbReference type="Pfam" id="PF00067">
    <property type="entry name" value="p450"/>
    <property type="match status" value="2"/>
</dbReference>
<evidence type="ECO:0008006" key="12">
    <source>
        <dbReference type="Google" id="ProtNLM"/>
    </source>
</evidence>
<evidence type="ECO:0000256" key="5">
    <source>
        <dbReference type="ARBA" id="ARBA00023002"/>
    </source>
</evidence>
<keyword evidence="3 8" id="KW-0349">Heme</keyword>
<dbReference type="Proteomes" id="UP001341281">
    <property type="component" value="Chromosome 03"/>
</dbReference>
<dbReference type="AlphaFoldDB" id="A0AAQ3T322"/>
<name>A0AAQ3T322_PASNO</name>
<evidence type="ECO:0000256" key="3">
    <source>
        <dbReference type="ARBA" id="ARBA00022617"/>
    </source>
</evidence>
<dbReference type="PANTHER" id="PTHR47950:SF44">
    <property type="entry name" value="CYTOCHROME P450, FAMILY 76, SUBFAMILY C, POLYPEPTIDE 5-RELATED"/>
    <property type="match status" value="1"/>
</dbReference>
<dbReference type="PRINTS" id="PR00385">
    <property type="entry name" value="P450"/>
</dbReference>
<dbReference type="EMBL" id="CP144747">
    <property type="protein sequence ID" value="WVZ65152.1"/>
    <property type="molecule type" value="Genomic_DNA"/>
</dbReference>
<keyword evidence="5 9" id="KW-0560">Oxidoreductase</keyword>
<dbReference type="PROSITE" id="PS00086">
    <property type="entry name" value="CYTOCHROME_P450"/>
    <property type="match status" value="1"/>
</dbReference>
<dbReference type="GO" id="GO:0004497">
    <property type="term" value="F:monooxygenase activity"/>
    <property type="evidence" value="ECO:0007669"/>
    <property type="project" value="UniProtKB-KW"/>
</dbReference>
<evidence type="ECO:0000313" key="10">
    <source>
        <dbReference type="EMBL" id="WVZ65152.1"/>
    </source>
</evidence>
<evidence type="ECO:0000256" key="8">
    <source>
        <dbReference type="PIRSR" id="PIRSR602401-1"/>
    </source>
</evidence>
<evidence type="ECO:0000256" key="2">
    <source>
        <dbReference type="ARBA" id="ARBA00010617"/>
    </source>
</evidence>
<accession>A0AAQ3T322</accession>
<evidence type="ECO:0000313" key="11">
    <source>
        <dbReference type="Proteomes" id="UP001341281"/>
    </source>
</evidence>
<dbReference type="GO" id="GO:0016705">
    <property type="term" value="F:oxidoreductase activity, acting on paired donors, with incorporation or reduction of molecular oxygen"/>
    <property type="evidence" value="ECO:0007669"/>
    <property type="project" value="InterPro"/>
</dbReference>
<keyword evidence="11" id="KW-1185">Reference proteome</keyword>
<dbReference type="InterPro" id="IPR002401">
    <property type="entry name" value="Cyt_P450_E_grp-I"/>
</dbReference>
<dbReference type="PRINTS" id="PR00463">
    <property type="entry name" value="EP450I"/>
</dbReference>
<reference evidence="10 11" key="1">
    <citation type="submission" date="2024-02" db="EMBL/GenBank/DDBJ databases">
        <title>High-quality chromosome-scale genome assembly of Pensacola bahiagrass (Paspalum notatum Flugge var. saurae).</title>
        <authorList>
            <person name="Vega J.M."/>
            <person name="Podio M."/>
            <person name="Orjuela J."/>
            <person name="Siena L.A."/>
            <person name="Pessino S.C."/>
            <person name="Combes M.C."/>
            <person name="Mariac C."/>
            <person name="Albertini E."/>
            <person name="Pupilli F."/>
            <person name="Ortiz J.P.A."/>
            <person name="Leblanc O."/>
        </authorList>
    </citation>
    <scope>NUCLEOTIDE SEQUENCE [LARGE SCALE GENOMIC DNA]</scope>
    <source>
        <strain evidence="10">R1</strain>
        <tissue evidence="10">Leaf</tissue>
    </source>
</reference>
<evidence type="ECO:0000256" key="1">
    <source>
        <dbReference type="ARBA" id="ARBA00001971"/>
    </source>
</evidence>
<keyword evidence="7 9" id="KW-0503">Monooxygenase</keyword>
<evidence type="ECO:0000256" key="9">
    <source>
        <dbReference type="RuleBase" id="RU000461"/>
    </source>
</evidence>
<keyword evidence="6 8" id="KW-0408">Iron</keyword>
<dbReference type="InterPro" id="IPR036396">
    <property type="entry name" value="Cyt_P450_sf"/>
</dbReference>
<evidence type="ECO:0000256" key="6">
    <source>
        <dbReference type="ARBA" id="ARBA00023004"/>
    </source>
</evidence>
<dbReference type="InterPro" id="IPR017972">
    <property type="entry name" value="Cyt_P450_CS"/>
</dbReference>